<organism evidence="1 2">
    <name type="scientific">Cupriavidus basilensis</name>
    <dbReference type="NCBI Taxonomy" id="68895"/>
    <lineage>
        <taxon>Bacteria</taxon>
        <taxon>Pseudomonadati</taxon>
        <taxon>Pseudomonadota</taxon>
        <taxon>Betaproteobacteria</taxon>
        <taxon>Burkholderiales</taxon>
        <taxon>Burkholderiaceae</taxon>
        <taxon>Cupriavidus</taxon>
    </lineage>
</organism>
<feature type="non-terminal residue" evidence="1">
    <location>
        <position position="115"/>
    </location>
</feature>
<gene>
    <name evidence="1" type="ORF">P3W85_02070</name>
</gene>
<dbReference type="RefSeq" id="WP_276263542.1">
    <property type="nucleotide sequence ID" value="NZ_JARJLM010000034.1"/>
</dbReference>
<accession>A0ABT6AGM8</accession>
<keyword evidence="2" id="KW-1185">Reference proteome</keyword>
<dbReference type="EMBL" id="JARJLM010000034">
    <property type="protein sequence ID" value="MDF3831750.1"/>
    <property type="molecule type" value="Genomic_DNA"/>
</dbReference>
<comment type="caution">
    <text evidence="1">The sequence shown here is derived from an EMBL/GenBank/DDBJ whole genome shotgun (WGS) entry which is preliminary data.</text>
</comment>
<proteinExistence type="predicted"/>
<reference evidence="1 2" key="1">
    <citation type="submission" date="2023-03" db="EMBL/GenBank/DDBJ databases">
        <title>Draft assemblies of triclosan tolerant bacteria isolated from returned activated sludge.</title>
        <authorList>
            <person name="Van Hamelsveld S."/>
        </authorList>
    </citation>
    <scope>NUCLEOTIDE SEQUENCE [LARGE SCALE GENOMIC DNA]</scope>
    <source>
        <strain evidence="1 2">GW210010_S58</strain>
    </source>
</reference>
<sequence>MKTVNQGPFQRWRLYRLSVIIRLEDLADARQAMRCATSDCGQYPVNEQQMPLGVPPCKCMLSFELRMQQRRAPQLLVALERALAAIPIVLLRIEVMGSHAERTQPGRLHAVRARA</sequence>
<name>A0ABT6AGM8_9BURK</name>
<evidence type="ECO:0000313" key="2">
    <source>
        <dbReference type="Proteomes" id="UP001216674"/>
    </source>
</evidence>
<evidence type="ECO:0000313" key="1">
    <source>
        <dbReference type="EMBL" id="MDF3831750.1"/>
    </source>
</evidence>
<protein>
    <submittedName>
        <fullName evidence="1">Uncharacterized protein</fullName>
    </submittedName>
</protein>
<dbReference type="Proteomes" id="UP001216674">
    <property type="component" value="Unassembled WGS sequence"/>
</dbReference>